<dbReference type="SMART" id="SM00382">
    <property type="entry name" value="AAA"/>
    <property type="match status" value="1"/>
</dbReference>
<dbReference type="Pfam" id="PF12399">
    <property type="entry name" value="BCA_ABC_TP_C"/>
    <property type="match status" value="1"/>
</dbReference>
<dbReference type="InterPro" id="IPR003593">
    <property type="entry name" value="AAA+_ATPase"/>
</dbReference>
<dbReference type="AlphaFoldDB" id="A0A0P0Z191"/>
<dbReference type="GO" id="GO:0016887">
    <property type="term" value="F:ATP hydrolysis activity"/>
    <property type="evidence" value="ECO:0007669"/>
    <property type="project" value="InterPro"/>
</dbReference>
<dbReference type="CDD" id="cd03219">
    <property type="entry name" value="ABC_Mj1267_LivG_branched"/>
    <property type="match status" value="1"/>
</dbReference>
<dbReference type="FunFam" id="3.40.50.300:FF:000421">
    <property type="entry name" value="Branched-chain amino acid ABC transporter ATP-binding protein"/>
    <property type="match status" value="1"/>
</dbReference>
<evidence type="ECO:0000313" key="5">
    <source>
        <dbReference type="EMBL" id="BAT27428.1"/>
    </source>
</evidence>
<sequence>MDAPLLEADGLARRFGGVVALDGYGIRLRPRELVGLIGPNGAGKTTAFNLLTGVLAPTSGAISCAGTQLTGKGPESFAQAGIARTFQNIRLFPQLSVLQNAASGCTMRRGPGWLATVMGVPAARNAERDIDAFAHLQLERVGLADLADRKAGSLPYGHQRKLEIARALATEPKVLLLDEPAAGMNPSETAGLVAMLRELHATLDIGIVLVEHDMKLVMGLCQRIQVLDRGKLIAEGSPEEIRSNADVVTAYLGRRRSRAHA</sequence>
<evidence type="ECO:0000256" key="1">
    <source>
        <dbReference type="ARBA" id="ARBA00022448"/>
    </source>
</evidence>
<organism evidence="5">
    <name type="scientific">Aureimonas frigidaquae</name>
    <dbReference type="NCBI Taxonomy" id="424757"/>
    <lineage>
        <taxon>Bacteria</taxon>
        <taxon>Pseudomonadati</taxon>
        <taxon>Pseudomonadota</taxon>
        <taxon>Alphaproteobacteria</taxon>
        <taxon>Hyphomicrobiales</taxon>
        <taxon>Aurantimonadaceae</taxon>
        <taxon>Aureimonas</taxon>
    </lineage>
</organism>
<dbReference type="GO" id="GO:0005886">
    <property type="term" value="C:plasma membrane"/>
    <property type="evidence" value="ECO:0007669"/>
    <property type="project" value="TreeGrafter"/>
</dbReference>
<dbReference type="OrthoDB" id="9779872at2"/>
<dbReference type="InterPro" id="IPR027417">
    <property type="entry name" value="P-loop_NTPase"/>
</dbReference>
<dbReference type="Pfam" id="PF00005">
    <property type="entry name" value="ABC_tran"/>
    <property type="match status" value="1"/>
</dbReference>
<accession>A0A0P0Z191</accession>
<dbReference type="InterPro" id="IPR032823">
    <property type="entry name" value="BCA_ABC_TP_C"/>
</dbReference>
<keyword evidence="2" id="KW-0547">Nucleotide-binding</keyword>
<evidence type="ECO:0000259" key="4">
    <source>
        <dbReference type="PROSITE" id="PS50893"/>
    </source>
</evidence>
<protein>
    <submittedName>
        <fullName evidence="5">ABC transporter related</fullName>
    </submittedName>
</protein>
<dbReference type="PROSITE" id="PS50893">
    <property type="entry name" value="ABC_TRANSPORTER_2"/>
    <property type="match status" value="1"/>
</dbReference>
<keyword evidence="3" id="KW-0067">ATP-binding</keyword>
<dbReference type="PANTHER" id="PTHR45772:SF9">
    <property type="entry name" value="CONSERVED COMPONENT OF ABC TRANSPORTER FOR NATURAL AMINO ACIDS"/>
    <property type="match status" value="1"/>
</dbReference>
<feature type="domain" description="ABC transporter" evidence="4">
    <location>
        <begin position="6"/>
        <end position="254"/>
    </location>
</feature>
<proteinExistence type="predicted"/>
<reference evidence="5" key="1">
    <citation type="journal article" date="2015" name="Proc. Natl. Acad. Sci. U.S.A.">
        <title>Bacterial clade with the ribosomal RNA operon on a small plasmid rather than the chromosome.</title>
        <authorList>
            <person name="Anda M."/>
            <person name="Ohtsubo Y."/>
            <person name="Okubo T."/>
            <person name="Sugawara M."/>
            <person name="Nagata Y."/>
            <person name="Tsuda M."/>
            <person name="Minamisawa K."/>
            <person name="Mitsui H."/>
        </authorList>
    </citation>
    <scope>NUCLEOTIDE SEQUENCE</scope>
    <source>
        <strain evidence="5">JCM 14755</strain>
    </source>
</reference>
<dbReference type="InterPro" id="IPR003439">
    <property type="entry name" value="ABC_transporter-like_ATP-bd"/>
</dbReference>
<evidence type="ECO:0000256" key="2">
    <source>
        <dbReference type="ARBA" id="ARBA00022741"/>
    </source>
</evidence>
<dbReference type="EMBL" id="LC066375">
    <property type="protein sequence ID" value="BAT27428.1"/>
    <property type="molecule type" value="Genomic_DNA"/>
</dbReference>
<dbReference type="GO" id="GO:0005524">
    <property type="term" value="F:ATP binding"/>
    <property type="evidence" value="ECO:0007669"/>
    <property type="project" value="UniProtKB-KW"/>
</dbReference>
<dbReference type="SUPFAM" id="SSF52540">
    <property type="entry name" value="P-loop containing nucleoside triphosphate hydrolases"/>
    <property type="match status" value="1"/>
</dbReference>
<name>A0A0P0Z191_9HYPH</name>
<dbReference type="InterPro" id="IPR051120">
    <property type="entry name" value="ABC_AA/LPS_Transport"/>
</dbReference>
<evidence type="ECO:0000256" key="3">
    <source>
        <dbReference type="ARBA" id="ARBA00022840"/>
    </source>
</evidence>
<dbReference type="Gene3D" id="3.40.50.300">
    <property type="entry name" value="P-loop containing nucleotide triphosphate hydrolases"/>
    <property type="match status" value="1"/>
</dbReference>
<dbReference type="RefSeq" id="WP_062228484.1">
    <property type="nucleotide sequence ID" value="NZ_BBWR01000012.1"/>
</dbReference>
<dbReference type="PANTHER" id="PTHR45772">
    <property type="entry name" value="CONSERVED COMPONENT OF ABC TRANSPORTER FOR NATURAL AMINO ACIDS-RELATED"/>
    <property type="match status" value="1"/>
</dbReference>
<keyword evidence="1" id="KW-0813">Transport</keyword>